<dbReference type="KEGG" id="crx:CRECT_0865"/>
<reference evidence="1 2" key="1">
    <citation type="submission" date="2016-07" db="EMBL/GenBank/DDBJ databases">
        <title>Comparative genomics of the Campylobacter concisus group.</title>
        <authorList>
            <person name="Miller W.G."/>
            <person name="Yee E."/>
            <person name="Chapman M.H."/>
            <person name="Huynh S."/>
            <person name="Bono J.L."/>
            <person name="On S.L.W."/>
            <person name="StLeger J."/>
            <person name="Foster G."/>
            <person name="Parker C.T."/>
        </authorList>
    </citation>
    <scope>NUCLEOTIDE SEQUENCE [LARGE SCALE GENOMIC DNA]</scope>
    <source>
        <strain evidence="1 2">ATCC 33238</strain>
    </source>
</reference>
<organism evidence="1 2">
    <name type="scientific">Campylobacter rectus</name>
    <name type="common">Wolinella recta</name>
    <dbReference type="NCBI Taxonomy" id="203"/>
    <lineage>
        <taxon>Bacteria</taxon>
        <taxon>Pseudomonadati</taxon>
        <taxon>Campylobacterota</taxon>
        <taxon>Epsilonproteobacteria</taxon>
        <taxon>Campylobacterales</taxon>
        <taxon>Campylobacteraceae</taxon>
        <taxon>Campylobacter</taxon>
    </lineage>
</organism>
<protein>
    <submittedName>
        <fullName evidence="1">Surface layer protein SapC</fullName>
    </submittedName>
</protein>
<gene>
    <name evidence="1" type="primary">sapC</name>
    <name evidence="1" type="ORF">CRECT_0865</name>
</gene>
<accession>A0A6G5QLD8</accession>
<evidence type="ECO:0000313" key="1">
    <source>
        <dbReference type="EMBL" id="QCD46543.1"/>
    </source>
</evidence>
<name>A0A6G5QLD8_CAMRE</name>
<sequence>MGRKAREIIGGTVLVRQNGDFCKNEGEIEIYKTKLTDTAKRYGAQIYGYFIGKASVMLYLQSEDIAKFMQVLNSSFSRERNKKREDGCIGKTERYEVTVVGDNEKDDVAKFIKQNGGTVFVKTSKNISIDKKHNINNIKKRKNMNITALHSDEHRDLRYVGGALPDTPVAKITISEMKKCAENFCIVFTNDIVPMMVVVLGRDGNATIDENFDGYVPASLKNYPFLLGNANGKRVLCIDMDSDHIRKGGEEGEILFDKEGNKSEFLDKVVSALKNYDADFRKTEAMMEEIKKAGILVDKELNLKVGEENYVLIKGFSIVSKSKLNELDDKTLAMFVRNGYMNLINIHLSSLGNFQTLASRILSK</sequence>
<proteinExistence type="predicted"/>
<dbReference type="Proteomes" id="UP000502377">
    <property type="component" value="Chromosome"/>
</dbReference>
<dbReference type="RefSeq" id="WP_002945115.1">
    <property type="nucleotide sequence ID" value="NZ_CAURIV010000021.1"/>
</dbReference>
<dbReference type="EMBL" id="CP012543">
    <property type="protein sequence ID" value="QCD46543.1"/>
    <property type="molecule type" value="Genomic_DNA"/>
</dbReference>
<dbReference type="Pfam" id="PF07277">
    <property type="entry name" value="SapC"/>
    <property type="match status" value="1"/>
</dbReference>
<dbReference type="AlphaFoldDB" id="A0A6G5QLD8"/>
<dbReference type="InterPro" id="IPR010836">
    <property type="entry name" value="SapC"/>
</dbReference>
<evidence type="ECO:0000313" key="2">
    <source>
        <dbReference type="Proteomes" id="UP000502377"/>
    </source>
</evidence>